<reference evidence="2" key="1">
    <citation type="submission" date="2023-10" db="EMBL/GenBank/DDBJ databases">
        <authorList>
            <person name="Chen Y."/>
            <person name="Shah S."/>
            <person name="Dougan E. K."/>
            <person name="Thang M."/>
            <person name="Chan C."/>
        </authorList>
    </citation>
    <scope>NUCLEOTIDE SEQUENCE [LARGE SCALE GENOMIC DNA]</scope>
</reference>
<comment type="caution">
    <text evidence="2">The sequence shown here is derived from an EMBL/GenBank/DDBJ whole genome shotgun (WGS) entry which is preliminary data.</text>
</comment>
<dbReference type="SUPFAM" id="SSF56219">
    <property type="entry name" value="DNase I-like"/>
    <property type="match status" value="1"/>
</dbReference>
<name>A0ABN9QKW8_9DINO</name>
<evidence type="ECO:0000256" key="1">
    <source>
        <dbReference type="SAM" id="MobiDB-lite"/>
    </source>
</evidence>
<keyword evidence="3" id="KW-1185">Reference proteome</keyword>
<accession>A0ABN9QKW8</accession>
<dbReference type="EMBL" id="CAUYUJ010003778">
    <property type="protein sequence ID" value="CAK0806729.1"/>
    <property type="molecule type" value="Genomic_DNA"/>
</dbReference>
<sequence>MGRSINRGRLLNSWAKMEKMVVANTMFERPEEKRITLIGTDDIPKQLDYILVGRSSNCRVVNARSTSCLDSGSDHRAVRAKLCFTSSQDFVRDTAERGAHRAKRRTGEYQKTSFQEKVNS</sequence>
<proteinExistence type="predicted"/>
<evidence type="ECO:0000313" key="2">
    <source>
        <dbReference type="EMBL" id="CAK0806729.1"/>
    </source>
</evidence>
<evidence type="ECO:0000313" key="3">
    <source>
        <dbReference type="Proteomes" id="UP001189429"/>
    </source>
</evidence>
<protein>
    <submittedName>
        <fullName evidence="2">Uncharacterized protein</fullName>
    </submittedName>
</protein>
<feature type="compositionally biased region" description="Polar residues" evidence="1">
    <location>
        <begin position="109"/>
        <end position="120"/>
    </location>
</feature>
<dbReference type="InterPro" id="IPR036691">
    <property type="entry name" value="Endo/exonu/phosph_ase_sf"/>
</dbReference>
<dbReference type="Gene3D" id="3.60.10.10">
    <property type="entry name" value="Endonuclease/exonuclease/phosphatase"/>
    <property type="match status" value="1"/>
</dbReference>
<gene>
    <name evidence="2" type="ORF">PCOR1329_LOCUS12842</name>
</gene>
<organism evidence="2 3">
    <name type="scientific">Prorocentrum cordatum</name>
    <dbReference type="NCBI Taxonomy" id="2364126"/>
    <lineage>
        <taxon>Eukaryota</taxon>
        <taxon>Sar</taxon>
        <taxon>Alveolata</taxon>
        <taxon>Dinophyceae</taxon>
        <taxon>Prorocentrales</taxon>
        <taxon>Prorocentraceae</taxon>
        <taxon>Prorocentrum</taxon>
    </lineage>
</organism>
<feature type="region of interest" description="Disordered" evidence="1">
    <location>
        <begin position="95"/>
        <end position="120"/>
    </location>
</feature>
<dbReference type="Proteomes" id="UP001189429">
    <property type="component" value="Unassembled WGS sequence"/>
</dbReference>